<dbReference type="PROSITE" id="PS00455">
    <property type="entry name" value="AMP_BINDING"/>
    <property type="match status" value="1"/>
</dbReference>
<dbReference type="InterPro" id="IPR020845">
    <property type="entry name" value="AMP-binding_CS"/>
</dbReference>
<name>A0A9P0ISB3_APHGO</name>
<evidence type="ECO:0000256" key="1">
    <source>
        <dbReference type="ARBA" id="ARBA00022598"/>
    </source>
</evidence>
<dbReference type="Proteomes" id="UP001154329">
    <property type="component" value="Chromosome 1"/>
</dbReference>
<dbReference type="Gene3D" id="3.40.50.12780">
    <property type="entry name" value="N-terminal domain of ligase-like"/>
    <property type="match status" value="2"/>
</dbReference>
<evidence type="ECO:0000256" key="3">
    <source>
        <dbReference type="ARBA" id="ARBA00023098"/>
    </source>
</evidence>
<dbReference type="InterPro" id="IPR042099">
    <property type="entry name" value="ANL_N_sf"/>
</dbReference>
<gene>
    <name evidence="6" type="ORF">APHIGO_LOCUS2368</name>
</gene>
<evidence type="ECO:0000256" key="4">
    <source>
        <dbReference type="ARBA" id="ARBA00026121"/>
    </source>
</evidence>
<dbReference type="AlphaFoldDB" id="A0A9P0ISB3"/>
<dbReference type="GO" id="GO:0004467">
    <property type="term" value="F:long-chain fatty acid-CoA ligase activity"/>
    <property type="evidence" value="ECO:0007669"/>
    <property type="project" value="UniProtKB-EC"/>
</dbReference>
<dbReference type="EC" id="6.2.1.3" evidence="4"/>
<reference evidence="6" key="2">
    <citation type="submission" date="2022-10" db="EMBL/GenBank/DDBJ databases">
        <authorList>
            <consortium name="ENA_rothamsted_submissions"/>
            <consortium name="culmorum"/>
            <person name="King R."/>
        </authorList>
    </citation>
    <scope>NUCLEOTIDE SEQUENCE</scope>
</reference>
<proteinExistence type="predicted"/>
<keyword evidence="3" id="KW-0443">Lipid metabolism</keyword>
<keyword evidence="7" id="KW-1185">Reference proteome</keyword>
<organism evidence="6 7">
    <name type="scientific">Aphis gossypii</name>
    <name type="common">Cotton aphid</name>
    <dbReference type="NCBI Taxonomy" id="80765"/>
    <lineage>
        <taxon>Eukaryota</taxon>
        <taxon>Metazoa</taxon>
        <taxon>Ecdysozoa</taxon>
        <taxon>Arthropoda</taxon>
        <taxon>Hexapoda</taxon>
        <taxon>Insecta</taxon>
        <taxon>Pterygota</taxon>
        <taxon>Neoptera</taxon>
        <taxon>Paraneoptera</taxon>
        <taxon>Hemiptera</taxon>
        <taxon>Sternorrhyncha</taxon>
        <taxon>Aphidomorpha</taxon>
        <taxon>Aphidoidea</taxon>
        <taxon>Aphididae</taxon>
        <taxon>Aphidini</taxon>
        <taxon>Aphis</taxon>
        <taxon>Aphis</taxon>
    </lineage>
</organism>
<evidence type="ECO:0000313" key="7">
    <source>
        <dbReference type="Proteomes" id="UP001154329"/>
    </source>
</evidence>
<dbReference type="GO" id="GO:0005783">
    <property type="term" value="C:endoplasmic reticulum"/>
    <property type="evidence" value="ECO:0007669"/>
    <property type="project" value="TreeGrafter"/>
</dbReference>
<evidence type="ECO:0000256" key="2">
    <source>
        <dbReference type="ARBA" id="ARBA00022832"/>
    </source>
</evidence>
<sequence length="696" mass="76581">MSDDGDIIPSVMQNGGNQYKIKENSFLPSAVVENNTKMSFENSKPAENYGPDQVLPASEKYTSEANGRVTLRIEAGADNTPISVPGLLTRSAELYGDLPALNYKSANKWVKVTYKEYEQNVRTVAKAFIKLGLERFHGVCIIGFNSPEWFYSDLGAIYAGGFAAGMYTTNLVDACFHCLETSKANIAVVEDSKQLEKILSVKSRLPHLKAIIQYEGKPTEEGVLSWEDVMRIGSAESDDKLNAVLKTMGVNECCTLVFTSGTEGASKAVMVSHDNLTYNAYMITKFLSLVNGKEVLVSYLPLSHVAAQITDIYSAITLGAQVYFGEKDALKGSLVNTLQAARPTVFLGVPRVWEKINEKLVSIGRKSGSLKKYIADWAKEVGLNHYEDAMKGVDRETYSYKFFRWLIFSRIKSAIGFDRCKYFISAAAPISVELKKYFMSLDIPLCEAFGMSECGGAHTLSNPTDENVAGVGKTLEGVRSKIDKPDKDGNGELCVYGRHVFMGYLNMPDKTEGTLDADGWLHSGDIAQIDDKGYVTITGRIKELLITAGGENIPPVLIENNVKAALPVVSNAFLIGDKRKFLSILLSLKCEVNAETAEPLDTLTPEVISWLSSLNCKFTKVSEVVANKPKEVFDAIQKGIDAANKKAISNAQKIQKFTLLPIDFSLPTGELGPTLKIKRPVVNDKYKDLIEEFYKN</sequence>
<protein>
    <recommendedName>
        <fullName evidence="4">long-chain-fatty-acid--CoA ligase</fullName>
        <ecNumber evidence="4">6.2.1.3</ecNumber>
    </recommendedName>
</protein>
<dbReference type="PANTHER" id="PTHR43272:SF32">
    <property type="entry name" value="AMP-DEPENDENT SYNTHETASE_LIGASE DOMAIN-CONTAINING PROTEIN"/>
    <property type="match status" value="1"/>
</dbReference>
<dbReference type="SUPFAM" id="SSF56801">
    <property type="entry name" value="Acetyl-CoA synthetase-like"/>
    <property type="match status" value="1"/>
</dbReference>
<dbReference type="InterPro" id="IPR000873">
    <property type="entry name" value="AMP-dep_synth/lig_dom"/>
</dbReference>
<dbReference type="Pfam" id="PF00501">
    <property type="entry name" value="AMP-binding"/>
    <property type="match status" value="1"/>
</dbReference>
<reference evidence="6" key="1">
    <citation type="submission" date="2022-02" db="EMBL/GenBank/DDBJ databases">
        <authorList>
            <person name="King R."/>
        </authorList>
    </citation>
    <scope>NUCLEOTIDE SEQUENCE</scope>
</reference>
<dbReference type="Pfam" id="PF23562">
    <property type="entry name" value="AMP-binding_C_3"/>
    <property type="match status" value="1"/>
</dbReference>
<dbReference type="EMBL" id="OU899034">
    <property type="protein sequence ID" value="CAH1713383.1"/>
    <property type="molecule type" value="Genomic_DNA"/>
</dbReference>
<accession>A0A9P0ISB3</accession>
<dbReference type="PANTHER" id="PTHR43272">
    <property type="entry name" value="LONG-CHAIN-FATTY-ACID--COA LIGASE"/>
    <property type="match status" value="1"/>
</dbReference>
<keyword evidence="1" id="KW-0436">Ligase</keyword>
<evidence type="ECO:0000313" key="6">
    <source>
        <dbReference type="EMBL" id="CAH1713383.1"/>
    </source>
</evidence>
<evidence type="ECO:0000259" key="5">
    <source>
        <dbReference type="Pfam" id="PF00501"/>
    </source>
</evidence>
<keyword evidence="2" id="KW-0276">Fatty acid metabolism</keyword>
<feature type="domain" description="AMP-dependent synthetase/ligase" evidence="5">
    <location>
        <begin position="89"/>
        <end position="505"/>
    </location>
</feature>
<dbReference type="GO" id="GO:0016020">
    <property type="term" value="C:membrane"/>
    <property type="evidence" value="ECO:0007669"/>
    <property type="project" value="TreeGrafter"/>
</dbReference>